<dbReference type="OrthoDB" id="47084at2759"/>
<evidence type="ECO:0000256" key="3">
    <source>
        <dbReference type="ARBA" id="ARBA00022723"/>
    </source>
</evidence>
<evidence type="ECO:0000256" key="1">
    <source>
        <dbReference type="ARBA" id="ARBA00010617"/>
    </source>
</evidence>
<organism evidence="10 11">
    <name type="scientific">Seminavis robusta</name>
    <dbReference type="NCBI Taxonomy" id="568900"/>
    <lineage>
        <taxon>Eukaryota</taxon>
        <taxon>Sar</taxon>
        <taxon>Stramenopiles</taxon>
        <taxon>Ochrophyta</taxon>
        <taxon>Bacillariophyta</taxon>
        <taxon>Bacillariophyceae</taxon>
        <taxon>Bacillariophycidae</taxon>
        <taxon>Naviculales</taxon>
        <taxon>Naviculaceae</taxon>
        <taxon>Seminavis</taxon>
    </lineage>
</organism>
<keyword evidence="2 7" id="KW-0349">Heme</keyword>
<dbReference type="InterPro" id="IPR036396">
    <property type="entry name" value="Cyt_P450_sf"/>
</dbReference>
<keyword evidence="6 8" id="KW-0503">Monooxygenase</keyword>
<dbReference type="InterPro" id="IPR017972">
    <property type="entry name" value="Cyt_P450_CS"/>
</dbReference>
<evidence type="ECO:0000256" key="2">
    <source>
        <dbReference type="ARBA" id="ARBA00022617"/>
    </source>
</evidence>
<keyword evidence="5 7" id="KW-0408">Iron</keyword>
<dbReference type="GO" id="GO:0020037">
    <property type="term" value="F:heme binding"/>
    <property type="evidence" value="ECO:0007669"/>
    <property type="project" value="InterPro"/>
</dbReference>
<evidence type="ECO:0000256" key="5">
    <source>
        <dbReference type="ARBA" id="ARBA00023004"/>
    </source>
</evidence>
<dbReference type="PRINTS" id="PR00385">
    <property type="entry name" value="P450"/>
</dbReference>
<dbReference type="InterPro" id="IPR002401">
    <property type="entry name" value="Cyt_P450_E_grp-I"/>
</dbReference>
<evidence type="ECO:0000256" key="9">
    <source>
        <dbReference type="SAM" id="Phobius"/>
    </source>
</evidence>
<dbReference type="PANTHER" id="PTHR24291">
    <property type="entry name" value="CYTOCHROME P450 FAMILY 4"/>
    <property type="match status" value="1"/>
</dbReference>
<dbReference type="Gene3D" id="1.10.630.10">
    <property type="entry name" value="Cytochrome P450"/>
    <property type="match status" value="1"/>
</dbReference>
<comment type="similarity">
    <text evidence="1 8">Belongs to the cytochrome P450 family.</text>
</comment>
<evidence type="ECO:0000256" key="4">
    <source>
        <dbReference type="ARBA" id="ARBA00023002"/>
    </source>
</evidence>
<keyword evidence="9" id="KW-0812">Transmembrane</keyword>
<keyword evidence="9" id="KW-0472">Membrane</keyword>
<dbReference type="EMBL" id="CAICTM010000040">
    <property type="protein sequence ID" value="CAB9498529.1"/>
    <property type="molecule type" value="Genomic_DNA"/>
</dbReference>
<dbReference type="SUPFAM" id="SSF48264">
    <property type="entry name" value="Cytochrome P450"/>
    <property type="match status" value="1"/>
</dbReference>
<dbReference type="PANTHER" id="PTHR24291:SF50">
    <property type="entry name" value="BIFUNCTIONAL ALBAFLAVENONE MONOOXYGENASE_TERPENE SYNTHASE"/>
    <property type="match status" value="1"/>
</dbReference>
<feature type="binding site" description="axial binding residue" evidence="7">
    <location>
        <position position="494"/>
    </location>
    <ligand>
        <name>heme</name>
        <dbReference type="ChEBI" id="CHEBI:30413"/>
    </ligand>
    <ligandPart>
        <name>Fe</name>
        <dbReference type="ChEBI" id="CHEBI:18248"/>
    </ligandPart>
</feature>
<dbReference type="InterPro" id="IPR050196">
    <property type="entry name" value="Cytochrome_P450_Monoox"/>
</dbReference>
<dbReference type="GO" id="GO:0016705">
    <property type="term" value="F:oxidoreductase activity, acting on paired donors, with incorporation or reduction of molecular oxygen"/>
    <property type="evidence" value="ECO:0007669"/>
    <property type="project" value="InterPro"/>
</dbReference>
<comment type="cofactor">
    <cofactor evidence="7">
        <name>heme</name>
        <dbReference type="ChEBI" id="CHEBI:30413"/>
    </cofactor>
</comment>
<dbReference type="PRINTS" id="PR00463">
    <property type="entry name" value="EP450I"/>
</dbReference>
<evidence type="ECO:0000256" key="8">
    <source>
        <dbReference type="RuleBase" id="RU000461"/>
    </source>
</evidence>
<feature type="transmembrane region" description="Helical" evidence="9">
    <location>
        <begin position="18"/>
        <end position="38"/>
    </location>
</feature>
<sequence length="552" mass="62672">MSEQVIWTYENCLLASPYWVTLLVAVAMVAIIIVKPFLELRKPFDNLPMAPHCHWFYGHVAWVFGRETFPDAYVDAVRDHADAHGRTGLWLLYRRCISIVHVEDARTILKSEHHRIPVPIVSHYVRKVIGKQNLLFLNHREWKQNRDAVTRTFVHSFLVQSQTDVWQVAQDLIATLSNKLEQNSAAAYYELDVHPVMKMLTSDVFGKAAFSTDFECCKTLQFSSVVGAFEYIMKDMGKRGQNPLSPWNYFFSLPLEKNRKLQEQLNVLRGFIQNLLQESRIKMKQLDNNLSPKNNSDKDVKISLVDRLVVAHDSNNSNNNNATDDEILIDVISTLLIASYDTTSTTLAFVLYLLAANPGVQEACFAEVQSIEGDLTDPDVLVYCTAVIQECLRLYPPAAISARDLTKPITLSDGFVVPPNVKCLVPIFAIHRSEQYFPRPLECIPERWCQRTSSSNDNNAWMERTPDNDITADTTIAIGNAHALIPFSVGSRNCPGNRFALQEAVIVLANLVREFQFKPVPGYQLKLDLHGPLPQPRHGMPLRIEKRQTVVK</sequence>
<keyword evidence="11" id="KW-1185">Reference proteome</keyword>
<evidence type="ECO:0000313" key="11">
    <source>
        <dbReference type="Proteomes" id="UP001153069"/>
    </source>
</evidence>
<reference evidence="10" key="1">
    <citation type="submission" date="2020-06" db="EMBL/GenBank/DDBJ databases">
        <authorList>
            <consortium name="Plant Systems Biology data submission"/>
        </authorList>
    </citation>
    <scope>NUCLEOTIDE SEQUENCE</scope>
    <source>
        <strain evidence="10">D6</strain>
    </source>
</reference>
<gene>
    <name evidence="10" type="ORF">SEMRO_40_G024580.1</name>
</gene>
<keyword evidence="3 7" id="KW-0479">Metal-binding</keyword>
<dbReference type="GO" id="GO:0005506">
    <property type="term" value="F:iron ion binding"/>
    <property type="evidence" value="ECO:0007669"/>
    <property type="project" value="InterPro"/>
</dbReference>
<proteinExistence type="inferred from homology"/>
<comment type="caution">
    <text evidence="10">The sequence shown here is derived from an EMBL/GenBank/DDBJ whole genome shotgun (WGS) entry which is preliminary data.</text>
</comment>
<protein>
    <submittedName>
        <fullName evidence="10">Leukotriene-B(4) omega-hydroxylase 2</fullName>
    </submittedName>
</protein>
<dbReference type="Pfam" id="PF00067">
    <property type="entry name" value="p450"/>
    <property type="match status" value="1"/>
</dbReference>
<name>A0A9N8DF34_9STRA</name>
<dbReference type="Proteomes" id="UP001153069">
    <property type="component" value="Unassembled WGS sequence"/>
</dbReference>
<dbReference type="InterPro" id="IPR001128">
    <property type="entry name" value="Cyt_P450"/>
</dbReference>
<evidence type="ECO:0000256" key="6">
    <source>
        <dbReference type="ARBA" id="ARBA00023033"/>
    </source>
</evidence>
<evidence type="ECO:0000256" key="7">
    <source>
        <dbReference type="PIRSR" id="PIRSR602401-1"/>
    </source>
</evidence>
<keyword evidence="9" id="KW-1133">Transmembrane helix</keyword>
<dbReference type="AlphaFoldDB" id="A0A9N8DF34"/>
<keyword evidence="4 8" id="KW-0560">Oxidoreductase</keyword>
<accession>A0A9N8DF34</accession>
<dbReference type="GO" id="GO:0004497">
    <property type="term" value="F:monooxygenase activity"/>
    <property type="evidence" value="ECO:0007669"/>
    <property type="project" value="UniProtKB-KW"/>
</dbReference>
<evidence type="ECO:0000313" key="10">
    <source>
        <dbReference type="EMBL" id="CAB9498529.1"/>
    </source>
</evidence>
<dbReference type="PROSITE" id="PS00086">
    <property type="entry name" value="CYTOCHROME_P450"/>
    <property type="match status" value="1"/>
</dbReference>